<dbReference type="PROSITE" id="PS51278">
    <property type="entry name" value="GATASE_TYPE_2"/>
    <property type="match status" value="1"/>
</dbReference>
<evidence type="ECO:0000256" key="2">
    <source>
        <dbReference type="ARBA" id="ARBA00012737"/>
    </source>
</evidence>
<keyword evidence="3" id="KW-0436">Ligase</keyword>
<dbReference type="Pfam" id="PF00733">
    <property type="entry name" value="Asn_synthase"/>
    <property type="match status" value="2"/>
</dbReference>
<dbReference type="InterPro" id="IPR029055">
    <property type="entry name" value="Ntn_hydrolases_N"/>
</dbReference>
<dbReference type="PANTHER" id="PTHR11772:SF23">
    <property type="entry name" value="ASPARAGINE SYNTHETASE [GLUTAMINE-HYDROLYZING]"/>
    <property type="match status" value="1"/>
</dbReference>
<dbReference type="GO" id="GO:0004066">
    <property type="term" value="F:asparagine synthase (glutamine-hydrolyzing) activity"/>
    <property type="evidence" value="ECO:0007669"/>
    <property type="project" value="UniProtKB-EC"/>
</dbReference>
<dbReference type="AlphaFoldDB" id="A0A6C0AYJ7"/>
<dbReference type="PIRSF" id="PIRSF001589">
    <property type="entry name" value="Asn_synthetase_glu-h"/>
    <property type="match status" value="1"/>
</dbReference>
<evidence type="ECO:0000256" key="5">
    <source>
        <dbReference type="ARBA" id="ARBA00022741"/>
    </source>
</evidence>
<dbReference type="GO" id="GO:0006529">
    <property type="term" value="P:asparagine biosynthetic process"/>
    <property type="evidence" value="ECO:0007669"/>
    <property type="project" value="UniProtKB-KW"/>
</dbReference>
<dbReference type="EC" id="6.3.5.4" evidence="2"/>
<dbReference type="SUPFAM" id="SSF52402">
    <property type="entry name" value="Adenine nucleotide alpha hydrolases-like"/>
    <property type="match status" value="1"/>
</dbReference>
<dbReference type="NCBIfam" id="TIGR01536">
    <property type="entry name" value="asn_synth_AEB"/>
    <property type="match status" value="1"/>
</dbReference>
<dbReference type="InterPro" id="IPR014729">
    <property type="entry name" value="Rossmann-like_a/b/a_fold"/>
</dbReference>
<evidence type="ECO:0000259" key="10">
    <source>
        <dbReference type="PROSITE" id="PS51278"/>
    </source>
</evidence>
<evidence type="ECO:0000256" key="3">
    <source>
        <dbReference type="ARBA" id="ARBA00022598"/>
    </source>
</evidence>
<reference evidence="11" key="1">
    <citation type="journal article" date="2020" name="Nature">
        <title>Giant virus diversity and host interactions through global metagenomics.</title>
        <authorList>
            <person name="Schulz F."/>
            <person name="Roux S."/>
            <person name="Paez-Espino D."/>
            <person name="Jungbluth S."/>
            <person name="Walsh D.A."/>
            <person name="Denef V.J."/>
            <person name="McMahon K.D."/>
            <person name="Konstantinidis K.T."/>
            <person name="Eloe-Fadrosh E.A."/>
            <person name="Kyrpides N.C."/>
            <person name="Woyke T."/>
        </authorList>
    </citation>
    <scope>NUCLEOTIDE SEQUENCE</scope>
    <source>
        <strain evidence="11">GVMAG-S-ERX556022-25</strain>
    </source>
</reference>
<dbReference type="PANTHER" id="PTHR11772">
    <property type="entry name" value="ASPARAGINE SYNTHETASE"/>
    <property type="match status" value="1"/>
</dbReference>
<dbReference type="SUPFAM" id="SSF56235">
    <property type="entry name" value="N-terminal nucleophile aminohydrolases (Ntn hydrolases)"/>
    <property type="match status" value="1"/>
</dbReference>
<comment type="catalytic activity">
    <reaction evidence="9">
        <text>L-aspartate + L-glutamine + ATP + H2O = L-asparagine + L-glutamate + AMP + diphosphate + H(+)</text>
        <dbReference type="Rhea" id="RHEA:12228"/>
        <dbReference type="ChEBI" id="CHEBI:15377"/>
        <dbReference type="ChEBI" id="CHEBI:15378"/>
        <dbReference type="ChEBI" id="CHEBI:29985"/>
        <dbReference type="ChEBI" id="CHEBI:29991"/>
        <dbReference type="ChEBI" id="CHEBI:30616"/>
        <dbReference type="ChEBI" id="CHEBI:33019"/>
        <dbReference type="ChEBI" id="CHEBI:58048"/>
        <dbReference type="ChEBI" id="CHEBI:58359"/>
        <dbReference type="ChEBI" id="CHEBI:456215"/>
        <dbReference type="EC" id="6.3.5.4"/>
    </reaction>
</comment>
<evidence type="ECO:0000313" key="11">
    <source>
        <dbReference type="EMBL" id="QHS84858.1"/>
    </source>
</evidence>
<dbReference type="InterPro" id="IPR017932">
    <property type="entry name" value="GATase_2_dom"/>
</dbReference>
<keyword evidence="6" id="KW-0067">ATP-binding</keyword>
<dbReference type="CDD" id="cd01991">
    <property type="entry name" value="Asn_synthase_B_C"/>
    <property type="match status" value="1"/>
</dbReference>
<evidence type="ECO:0000256" key="8">
    <source>
        <dbReference type="ARBA" id="ARBA00030234"/>
    </source>
</evidence>
<evidence type="ECO:0000256" key="9">
    <source>
        <dbReference type="ARBA" id="ARBA00048741"/>
    </source>
</evidence>
<keyword evidence="4" id="KW-0028">Amino-acid biosynthesis</keyword>
<sequence>MCGIFALFNNDEAVLTYDFILEQFNKSQSRGPDNSNFNVSNNNYIGFHRLSINGLDEESNQPFNISNIQLICNGEIYNYKKLFDNITYKPTTNSDCEIIIYLYMLYGIEYTLNLLDGVFAFVLIDYNINKIFVARDPYGVRPLYYLYNPSGVLDYDDNQCAHANLIGFSSEIKQLSGFTEKLNNYELETETTVKVQENNSLIIKPVLSGEYLCLELSYSNKWYLYDKKFYNSFNMPNYIESNENTYLDLIHGTFCNAIKKRVTTTDRPIACLLSGGLDSSIVTAIVKKYYPYKLETYSIGLAGSEDLQYAKIVASYLDTNHTEIIVSEEDFFDFIPDVIKNIESYDTTTVRASVGNYLVSKYISEKSDAKVIFNGDGSDELMGGYLYMQSAPDHFEFDKECKRLINDIHYFDVLRSDRSVSTNGLEPRTPFLDRQFVQTYLSIPSKIRYNTNKKQEKYLFRKAFDRNYLPKKILWRRKEAFSDGVSSLKRSWYQIIEEKVKNQTIIEYDLNVQYNHNPPQTLEQLYYRSIFENYYPNLGYIIPYYWMPKYVNASDSSARTLDIYTSSNNYYNTISNTISNTK</sequence>
<organism evidence="11">
    <name type="scientific">viral metagenome</name>
    <dbReference type="NCBI Taxonomy" id="1070528"/>
    <lineage>
        <taxon>unclassified sequences</taxon>
        <taxon>metagenomes</taxon>
        <taxon>organismal metagenomes</taxon>
    </lineage>
</organism>
<dbReference type="Gene3D" id="3.60.20.10">
    <property type="entry name" value="Glutamine Phosphoribosylpyrophosphate, subunit 1, domain 1"/>
    <property type="match status" value="1"/>
</dbReference>
<name>A0A6C0AYJ7_9ZZZZ</name>
<comment type="pathway">
    <text evidence="1">Amino-acid biosynthesis; L-asparagine biosynthesis; L-asparagine from L-aspartate (L-Gln route): step 1/1.</text>
</comment>
<protein>
    <recommendedName>
        <fullName evidence="2">asparagine synthase (glutamine-hydrolyzing)</fullName>
        <ecNumber evidence="2">6.3.5.4</ecNumber>
    </recommendedName>
    <alternativeName>
        <fullName evidence="8">Glutamine-dependent asparagine synthetase</fullName>
    </alternativeName>
</protein>
<dbReference type="EMBL" id="MN738817">
    <property type="protein sequence ID" value="QHS84858.1"/>
    <property type="molecule type" value="Genomic_DNA"/>
</dbReference>
<feature type="domain" description="Glutamine amidotransferase type-2" evidence="10">
    <location>
        <begin position="2"/>
        <end position="198"/>
    </location>
</feature>
<evidence type="ECO:0000256" key="7">
    <source>
        <dbReference type="ARBA" id="ARBA00022888"/>
    </source>
</evidence>
<proteinExistence type="predicted"/>
<keyword evidence="5" id="KW-0547">Nucleotide-binding</keyword>
<accession>A0A6C0AYJ7</accession>
<dbReference type="Pfam" id="PF13537">
    <property type="entry name" value="GATase_7"/>
    <property type="match status" value="1"/>
</dbReference>
<evidence type="ECO:0000256" key="4">
    <source>
        <dbReference type="ARBA" id="ARBA00022605"/>
    </source>
</evidence>
<dbReference type="InterPro" id="IPR001962">
    <property type="entry name" value="Asn_synthase"/>
</dbReference>
<dbReference type="InterPro" id="IPR006426">
    <property type="entry name" value="Asn_synth_AEB"/>
</dbReference>
<dbReference type="GO" id="GO:0005524">
    <property type="term" value="F:ATP binding"/>
    <property type="evidence" value="ECO:0007669"/>
    <property type="project" value="UniProtKB-KW"/>
</dbReference>
<dbReference type="GO" id="GO:0005829">
    <property type="term" value="C:cytosol"/>
    <property type="evidence" value="ECO:0007669"/>
    <property type="project" value="TreeGrafter"/>
</dbReference>
<evidence type="ECO:0000256" key="1">
    <source>
        <dbReference type="ARBA" id="ARBA00005187"/>
    </source>
</evidence>
<dbReference type="Gene3D" id="3.40.50.620">
    <property type="entry name" value="HUPs"/>
    <property type="match status" value="1"/>
</dbReference>
<keyword evidence="7" id="KW-0061">Asparagine biosynthesis</keyword>
<evidence type="ECO:0000256" key="6">
    <source>
        <dbReference type="ARBA" id="ARBA00022840"/>
    </source>
</evidence>
<dbReference type="InterPro" id="IPR050795">
    <property type="entry name" value="Asn_Synthetase"/>
</dbReference>